<sequence length="462" mass="51309">MKAFLAGGLAAASLGAGLAFADTSEAEWAPTTFELDNGMDVVVLPDNRAPVVTHMVWYKVGAVDEDPGKSGIAHLFEHVMFKETDDIGPEEFTTIVQRNGGQLNAFTSWDYTAYYERVEKSQLERMMELEAERMTDLIINDDPEGPFISERDVVKEERRQRIDNNPGVILQEQVMTALYQDHPYNITVIGKMEEVGALTPQDGLDFYNKWYTPSETILIVAGDVTPEDVRTLAERTYGQIESANTEPPQRGWQDVQPLAETQLITHSDPKVRQPEWERWYLSTSFVQDRDFAYALNVALDVLGGGRTSRLYQALVEDQKIANNASAGAWLSLHDTAPAVLSASPSDGVELEALEEAYMAVVNDVLANGFTEEEVERSRNSLAASAIYQRDSQAGMANLYGRTLAVGGTVEDVMNYPDDIRRVTADDAIAALRRVLGEDKNYIEAHLLPEEEAQAAEESQTDE</sequence>
<dbReference type="EMBL" id="QWGB01000009">
    <property type="protein sequence ID" value="RIJ21447.1"/>
    <property type="molecule type" value="Genomic_DNA"/>
</dbReference>
<dbReference type="Pfam" id="PF00675">
    <property type="entry name" value="Peptidase_M16"/>
    <property type="match status" value="1"/>
</dbReference>
<feature type="domain" description="Peptidase M16 N-terminal" evidence="4">
    <location>
        <begin position="42"/>
        <end position="189"/>
    </location>
</feature>
<keyword evidence="2" id="KW-0378">Hydrolase</keyword>
<accession>A0A399QV57</accession>
<dbReference type="Pfam" id="PF05193">
    <property type="entry name" value="Peptidase_M16_C"/>
    <property type="match status" value="1"/>
</dbReference>
<reference evidence="6 7" key="1">
    <citation type="submission" date="2018-08" db="EMBL/GenBank/DDBJ databases">
        <title>Henriciella mobilis sp. nov., isolated from seawater.</title>
        <authorList>
            <person name="Cheng H."/>
            <person name="Wu Y.-H."/>
            <person name="Xu X.-W."/>
            <person name="Guo L.-L."/>
        </authorList>
    </citation>
    <scope>NUCLEOTIDE SEQUENCE [LARGE SCALE GENOMIC DNA]</scope>
    <source>
        <strain evidence="6 7">CCUG66934</strain>
    </source>
</reference>
<keyword evidence="7" id="KW-1185">Reference proteome</keyword>
<evidence type="ECO:0000259" key="5">
    <source>
        <dbReference type="Pfam" id="PF05193"/>
    </source>
</evidence>
<feature type="signal peptide" evidence="3">
    <location>
        <begin position="1"/>
        <end position="21"/>
    </location>
</feature>
<evidence type="ECO:0000256" key="1">
    <source>
        <dbReference type="ARBA" id="ARBA00007261"/>
    </source>
</evidence>
<gene>
    <name evidence="6" type="ORF">D1224_13575</name>
</gene>
<dbReference type="InterPro" id="IPR011249">
    <property type="entry name" value="Metalloenz_LuxS/M16"/>
</dbReference>
<comment type="caution">
    <text evidence="6">The sequence shown here is derived from an EMBL/GenBank/DDBJ whole genome shotgun (WGS) entry which is preliminary data.</text>
</comment>
<dbReference type="InterPro" id="IPR050361">
    <property type="entry name" value="MPP/UQCRC_Complex"/>
</dbReference>
<dbReference type="GO" id="GO:0046872">
    <property type="term" value="F:metal ion binding"/>
    <property type="evidence" value="ECO:0007669"/>
    <property type="project" value="InterPro"/>
</dbReference>
<dbReference type="AlphaFoldDB" id="A0A399QV57"/>
<dbReference type="GO" id="GO:0008237">
    <property type="term" value="F:metallopeptidase activity"/>
    <property type="evidence" value="ECO:0007669"/>
    <property type="project" value="UniProtKB-KW"/>
</dbReference>
<evidence type="ECO:0000313" key="7">
    <source>
        <dbReference type="Proteomes" id="UP000265431"/>
    </source>
</evidence>
<keyword evidence="3" id="KW-0732">Signal</keyword>
<protein>
    <submittedName>
        <fullName evidence="6">Insulinase family protein</fullName>
    </submittedName>
</protein>
<evidence type="ECO:0000259" key="4">
    <source>
        <dbReference type="Pfam" id="PF00675"/>
    </source>
</evidence>
<dbReference type="InterPro" id="IPR011765">
    <property type="entry name" value="Pept_M16_N"/>
</dbReference>
<dbReference type="PANTHER" id="PTHR11851:SF49">
    <property type="entry name" value="MITOCHONDRIAL-PROCESSING PEPTIDASE SUBUNIT ALPHA"/>
    <property type="match status" value="1"/>
</dbReference>
<keyword evidence="2" id="KW-0482">Metalloprotease</keyword>
<proteinExistence type="inferred from homology"/>
<evidence type="ECO:0000256" key="2">
    <source>
        <dbReference type="ARBA" id="ARBA00023049"/>
    </source>
</evidence>
<dbReference type="SUPFAM" id="SSF63411">
    <property type="entry name" value="LuxS/MPP-like metallohydrolase"/>
    <property type="match status" value="2"/>
</dbReference>
<comment type="similarity">
    <text evidence="1">Belongs to the peptidase M16 family.</text>
</comment>
<feature type="chain" id="PRO_5017331710" evidence="3">
    <location>
        <begin position="22"/>
        <end position="462"/>
    </location>
</feature>
<name>A0A399QV57_9PROT</name>
<organism evidence="6 7">
    <name type="scientific">Henriciella barbarensis</name>
    <dbReference type="NCBI Taxonomy" id="86342"/>
    <lineage>
        <taxon>Bacteria</taxon>
        <taxon>Pseudomonadati</taxon>
        <taxon>Pseudomonadota</taxon>
        <taxon>Alphaproteobacteria</taxon>
        <taxon>Hyphomonadales</taxon>
        <taxon>Hyphomonadaceae</taxon>
        <taxon>Henriciella</taxon>
    </lineage>
</organism>
<evidence type="ECO:0000256" key="3">
    <source>
        <dbReference type="SAM" id="SignalP"/>
    </source>
</evidence>
<dbReference type="PANTHER" id="PTHR11851">
    <property type="entry name" value="METALLOPROTEASE"/>
    <property type="match status" value="1"/>
</dbReference>
<evidence type="ECO:0000313" key="6">
    <source>
        <dbReference type="EMBL" id="RIJ21447.1"/>
    </source>
</evidence>
<keyword evidence="2" id="KW-0645">Protease</keyword>
<feature type="domain" description="Peptidase M16 C-terminal" evidence="5">
    <location>
        <begin position="198"/>
        <end position="381"/>
    </location>
</feature>
<dbReference type="Proteomes" id="UP000265431">
    <property type="component" value="Unassembled WGS sequence"/>
</dbReference>
<dbReference type="Gene3D" id="3.30.830.10">
    <property type="entry name" value="Metalloenzyme, LuxS/M16 peptidase-like"/>
    <property type="match status" value="2"/>
</dbReference>
<dbReference type="InterPro" id="IPR007863">
    <property type="entry name" value="Peptidase_M16_C"/>
</dbReference>
<dbReference type="OrthoDB" id="9811314at2"/>